<dbReference type="EMBL" id="BGPR01000053">
    <property type="protein sequence ID" value="GBL87385.1"/>
    <property type="molecule type" value="Genomic_DNA"/>
</dbReference>
<reference evidence="1 2" key="1">
    <citation type="journal article" date="2019" name="Sci. Rep.">
        <title>Orb-weaving spider Araneus ventricosus genome elucidates the spidroin gene catalogue.</title>
        <authorList>
            <person name="Kono N."/>
            <person name="Nakamura H."/>
            <person name="Ohtoshi R."/>
            <person name="Moran D.A.P."/>
            <person name="Shinohara A."/>
            <person name="Yoshida Y."/>
            <person name="Fujiwara M."/>
            <person name="Mori M."/>
            <person name="Tomita M."/>
            <person name="Arakawa K."/>
        </authorList>
    </citation>
    <scope>NUCLEOTIDE SEQUENCE [LARGE SCALE GENOMIC DNA]</scope>
</reference>
<protein>
    <submittedName>
        <fullName evidence="1">Uncharacterized protein</fullName>
    </submittedName>
</protein>
<evidence type="ECO:0000313" key="2">
    <source>
        <dbReference type="Proteomes" id="UP000499080"/>
    </source>
</evidence>
<dbReference type="Proteomes" id="UP000499080">
    <property type="component" value="Unassembled WGS sequence"/>
</dbReference>
<gene>
    <name evidence="1" type="ORF">AVEN_118333_1</name>
</gene>
<accession>A0A4Y2B7R5</accession>
<organism evidence="1 2">
    <name type="scientific">Araneus ventricosus</name>
    <name type="common">Orbweaver spider</name>
    <name type="synonym">Epeira ventricosa</name>
    <dbReference type="NCBI Taxonomy" id="182803"/>
    <lineage>
        <taxon>Eukaryota</taxon>
        <taxon>Metazoa</taxon>
        <taxon>Ecdysozoa</taxon>
        <taxon>Arthropoda</taxon>
        <taxon>Chelicerata</taxon>
        <taxon>Arachnida</taxon>
        <taxon>Araneae</taxon>
        <taxon>Araneomorphae</taxon>
        <taxon>Entelegynae</taxon>
        <taxon>Araneoidea</taxon>
        <taxon>Araneidae</taxon>
        <taxon>Araneus</taxon>
    </lineage>
</organism>
<keyword evidence="2" id="KW-1185">Reference proteome</keyword>
<name>A0A4Y2B7R5_ARAVE</name>
<dbReference type="AlphaFoldDB" id="A0A4Y2B7R5"/>
<proteinExistence type="predicted"/>
<sequence length="92" mass="10759">MILKPLRYDYAPGDISNLFLQYIQIELDVLSFHLPSLSLFTGAEKNSVFLHYGLPKTTSANNSAQLRYLDPFFLRFDKRKMYSLETLQFYIA</sequence>
<evidence type="ECO:0000313" key="1">
    <source>
        <dbReference type="EMBL" id="GBL87385.1"/>
    </source>
</evidence>
<comment type="caution">
    <text evidence="1">The sequence shown here is derived from an EMBL/GenBank/DDBJ whole genome shotgun (WGS) entry which is preliminary data.</text>
</comment>